<keyword evidence="1" id="KW-0443">Lipid metabolism</keyword>
<comment type="catalytic activity">
    <reaction evidence="1">
        <text>a 1,2-diacyl-sn-glycero-3-phospho-(1'-sn-glycero-3'-phosphate) + H2O = a 1,2-diacyl-sn-glycero-3-phospho-(1'-sn-glycerol) + phosphate</text>
        <dbReference type="Rhea" id="RHEA:33751"/>
        <dbReference type="ChEBI" id="CHEBI:15377"/>
        <dbReference type="ChEBI" id="CHEBI:43474"/>
        <dbReference type="ChEBI" id="CHEBI:60110"/>
        <dbReference type="ChEBI" id="CHEBI:64716"/>
        <dbReference type="EC" id="3.1.3.27"/>
    </reaction>
</comment>
<keyword evidence="1 2" id="KW-0812">Transmembrane</keyword>
<evidence type="ECO:0000313" key="5">
    <source>
        <dbReference type="Proteomes" id="UP000515873"/>
    </source>
</evidence>
<dbReference type="Pfam" id="PF04608">
    <property type="entry name" value="PgpA"/>
    <property type="match status" value="1"/>
</dbReference>
<dbReference type="UniPathway" id="UPA00084">
    <property type="reaction ID" value="UER00504"/>
</dbReference>
<name>A0A7G8Q782_9GAMM</name>
<reference evidence="4 5" key="1">
    <citation type="submission" date="2020-08" db="EMBL/GenBank/DDBJ databases">
        <title>Dyella sp. G9 isolated from forest soil.</title>
        <authorList>
            <person name="Fu J."/>
            <person name="Qiu L."/>
        </authorList>
    </citation>
    <scope>NUCLEOTIDE SEQUENCE [LARGE SCALE GENOMIC DNA]</scope>
    <source>
        <strain evidence="4 5">G9</strain>
    </source>
</reference>
<comment type="subcellular location">
    <subcellularLocation>
        <location evidence="1">Cell inner membrane</location>
        <topology evidence="1">Multi-pass membrane protein</topology>
    </subcellularLocation>
</comment>
<accession>A0A7G8Q782</accession>
<dbReference type="PANTHER" id="PTHR36305:SF1">
    <property type="entry name" value="PHOSPHATIDYLGLYCEROPHOSPHATASE A"/>
    <property type="match status" value="1"/>
</dbReference>
<protein>
    <recommendedName>
        <fullName evidence="1">Phosphatidylglycerophosphatase A</fullName>
        <ecNumber evidence="1">3.1.3.27</ecNumber>
    </recommendedName>
    <alternativeName>
        <fullName evidence="1">Phosphatidylglycerolphosphate phosphatase A</fullName>
    </alternativeName>
</protein>
<dbReference type="GO" id="GO:0009395">
    <property type="term" value="P:phospholipid catabolic process"/>
    <property type="evidence" value="ECO:0007669"/>
    <property type="project" value="UniProtKB-KW"/>
</dbReference>
<feature type="transmembrane region" description="Helical" evidence="2">
    <location>
        <begin position="76"/>
        <end position="96"/>
    </location>
</feature>
<dbReference type="InterPro" id="IPR007686">
    <property type="entry name" value="YutG/PgpA"/>
</dbReference>
<keyword evidence="5" id="KW-1185">Reference proteome</keyword>
<keyword evidence="1 2" id="KW-0472">Membrane</keyword>
<feature type="transmembrane region" description="Helical" evidence="2">
    <location>
        <begin position="161"/>
        <end position="183"/>
    </location>
</feature>
<dbReference type="RefSeq" id="WP_187058071.1">
    <property type="nucleotide sequence ID" value="NZ_CP060412.1"/>
</dbReference>
<keyword evidence="1" id="KW-0378">Hydrolase</keyword>
<dbReference type="GO" id="GO:0008962">
    <property type="term" value="F:phosphatidylglycerophosphatase activity"/>
    <property type="evidence" value="ECO:0007669"/>
    <property type="project" value="UniProtKB-EC"/>
</dbReference>
<evidence type="ECO:0000256" key="1">
    <source>
        <dbReference type="PIRNR" id="PIRNR006162"/>
    </source>
</evidence>
<dbReference type="PIRSF" id="PIRSF006162">
    <property type="entry name" value="PgpA"/>
    <property type="match status" value="1"/>
</dbReference>
<dbReference type="SUPFAM" id="SSF101307">
    <property type="entry name" value="YutG-like"/>
    <property type="match status" value="1"/>
</dbReference>
<comment type="pathway">
    <text evidence="1">Phospholipid metabolism; phosphatidylglycerol biosynthesis; phosphatidylglycerol from CDP-diacylglycerol: step 2/2.</text>
</comment>
<evidence type="ECO:0000313" key="4">
    <source>
        <dbReference type="EMBL" id="QNK02640.1"/>
    </source>
</evidence>
<comment type="cofactor">
    <cofactor evidence="1">
        <name>Mg(2+)</name>
        <dbReference type="ChEBI" id="CHEBI:18420"/>
    </cofactor>
</comment>
<keyword evidence="1" id="KW-1208">Phospholipid metabolism</keyword>
<keyword evidence="1" id="KW-0595">Phospholipid degradation</keyword>
<proteinExistence type="predicted"/>
<gene>
    <name evidence="4" type="ORF">H8F01_05765</name>
</gene>
<dbReference type="EC" id="3.1.3.27" evidence="1"/>
<dbReference type="GO" id="GO:0005886">
    <property type="term" value="C:plasma membrane"/>
    <property type="evidence" value="ECO:0007669"/>
    <property type="project" value="UniProtKB-SubCell"/>
</dbReference>
<dbReference type="CDD" id="cd06971">
    <property type="entry name" value="PgpA"/>
    <property type="match status" value="1"/>
</dbReference>
<dbReference type="PANTHER" id="PTHR36305">
    <property type="entry name" value="PHOSPHATIDYLGLYCEROPHOSPHATASE A"/>
    <property type="match status" value="1"/>
</dbReference>
<dbReference type="Proteomes" id="UP000515873">
    <property type="component" value="Chromosome"/>
</dbReference>
<dbReference type="InterPro" id="IPR026037">
    <property type="entry name" value="PgpA"/>
</dbReference>
<feature type="transmembrane region" description="Helical" evidence="2">
    <location>
        <begin position="116"/>
        <end position="140"/>
    </location>
</feature>
<feature type="domain" description="YutG/PgpA" evidence="3">
    <location>
        <begin position="40"/>
        <end position="179"/>
    </location>
</feature>
<dbReference type="GO" id="GO:0046872">
    <property type="term" value="F:metal ion binding"/>
    <property type="evidence" value="ECO:0007669"/>
    <property type="project" value="UniProtKB-KW"/>
</dbReference>
<keyword evidence="1" id="KW-0442">Lipid degradation</keyword>
<keyword evidence="1" id="KW-0997">Cell inner membrane</keyword>
<keyword evidence="2" id="KW-1133">Transmembrane helix</keyword>
<dbReference type="KEGG" id="dtl:H8F01_05765"/>
<organism evidence="4 5">
    <name type="scientific">Dyella telluris</name>
    <dbReference type="NCBI Taxonomy" id="2763498"/>
    <lineage>
        <taxon>Bacteria</taxon>
        <taxon>Pseudomonadati</taxon>
        <taxon>Pseudomonadota</taxon>
        <taxon>Gammaproteobacteria</taxon>
        <taxon>Lysobacterales</taxon>
        <taxon>Rhodanobacteraceae</taxon>
        <taxon>Dyella</taxon>
    </lineage>
</organism>
<evidence type="ECO:0000259" key="3">
    <source>
        <dbReference type="Pfam" id="PF04608"/>
    </source>
</evidence>
<keyword evidence="1" id="KW-1003">Cell membrane</keyword>
<dbReference type="AlphaFoldDB" id="A0A7G8Q782"/>
<evidence type="ECO:0000256" key="2">
    <source>
        <dbReference type="SAM" id="Phobius"/>
    </source>
</evidence>
<sequence>MNDIDNDIEIEKEKARKAERDKKTLTPEQRRLLLSTPVGLIASGFGSGVAPFAQGTFGSLAAIVPWLALRMLPMQLYMFAVVVAFAAGVWVCGIAGRALGVEDHRSIVWDEFVGMWITLIPAVAEGWWSVVIGFVLFRIFDVWKPWPIRLLDRRLKGGVGVMVDDVVAGVFAAVVLAVVLNALS</sequence>
<dbReference type="EMBL" id="CP060412">
    <property type="protein sequence ID" value="QNK02640.1"/>
    <property type="molecule type" value="Genomic_DNA"/>
</dbReference>
<dbReference type="GO" id="GO:0006655">
    <property type="term" value="P:phosphatidylglycerol biosynthetic process"/>
    <property type="evidence" value="ECO:0007669"/>
    <property type="project" value="UniProtKB-UniPathway"/>
</dbReference>
<comment type="function">
    <text evidence="1">Lipid phosphatase which dephosphorylates phosphatidylglycerophosphate (PGP) to phosphatidylglycerol (PG).</text>
</comment>
<keyword evidence="1" id="KW-0479">Metal-binding</keyword>
<dbReference type="InterPro" id="IPR036681">
    <property type="entry name" value="PgpA-like_sf"/>
</dbReference>
<keyword evidence="1" id="KW-0460">Magnesium</keyword>